<organism evidence="5 6">
    <name type="scientific">Mesorhabditis spiculigera</name>
    <dbReference type="NCBI Taxonomy" id="96644"/>
    <lineage>
        <taxon>Eukaryota</taxon>
        <taxon>Metazoa</taxon>
        <taxon>Ecdysozoa</taxon>
        <taxon>Nematoda</taxon>
        <taxon>Chromadorea</taxon>
        <taxon>Rhabditida</taxon>
        <taxon>Rhabditina</taxon>
        <taxon>Rhabditomorpha</taxon>
        <taxon>Rhabditoidea</taxon>
        <taxon>Rhabditidae</taxon>
        <taxon>Mesorhabditinae</taxon>
        <taxon>Mesorhabditis</taxon>
    </lineage>
</organism>
<dbReference type="InterPro" id="IPR039298">
    <property type="entry name" value="ACOT13"/>
</dbReference>
<accession>A0AA36D992</accession>
<evidence type="ECO:0000256" key="3">
    <source>
        <dbReference type="SAM" id="MobiDB-lite"/>
    </source>
</evidence>
<dbReference type="CDD" id="cd03443">
    <property type="entry name" value="PaaI_thioesterase"/>
    <property type="match status" value="2"/>
</dbReference>
<feature type="non-terminal residue" evidence="5">
    <location>
        <position position="333"/>
    </location>
</feature>
<dbReference type="EMBL" id="CATQJA010002665">
    <property type="protein sequence ID" value="CAJ0583192.1"/>
    <property type="molecule type" value="Genomic_DNA"/>
</dbReference>
<feature type="domain" description="Thioesterase" evidence="4">
    <location>
        <begin position="68"/>
        <end position="142"/>
    </location>
</feature>
<sequence length="333" mass="36165">MDNPSNGHKVSDLATNGTQHDGPAERKLIFKTSPENFTGYLSDVRFSSIENGVFHFVMTTSEKMSNGYNTLHGAATMALIDNLASFAIAEILPGVRVAWGMDISATYMLPVANHDEITIMVRPFCRSFFGYVDVEITRKSDGRLAAKGKKSISILPELNSHPGPFMPIATALPKTRRIPTRVSDPEDLKTAQDFFTRLLSSPTYNRTLKTAVPVVVSKPGCVFEMVVADSVADDKKNLHTSAIASMLDVFTAINVILWVPGKNVLSVDMSMSCVESIPVGGTVEITTNVLRVGRTLGFVEAEFRDKSNGHIIAQGRQTLALVAKPAPPPDTPK</sequence>
<evidence type="ECO:0000313" key="5">
    <source>
        <dbReference type="EMBL" id="CAJ0583192.1"/>
    </source>
</evidence>
<dbReference type="AlphaFoldDB" id="A0AA36D992"/>
<evidence type="ECO:0000256" key="2">
    <source>
        <dbReference type="ARBA" id="ARBA00022801"/>
    </source>
</evidence>
<dbReference type="InterPro" id="IPR029069">
    <property type="entry name" value="HotDog_dom_sf"/>
</dbReference>
<feature type="compositionally biased region" description="Polar residues" evidence="3">
    <location>
        <begin position="1"/>
        <end position="19"/>
    </location>
</feature>
<dbReference type="Proteomes" id="UP001177023">
    <property type="component" value="Unassembled WGS sequence"/>
</dbReference>
<dbReference type="Pfam" id="PF03061">
    <property type="entry name" value="4HBT"/>
    <property type="match status" value="2"/>
</dbReference>
<keyword evidence="2" id="KW-0378">Hydrolase</keyword>
<name>A0AA36D992_9BILA</name>
<dbReference type="Gene3D" id="3.10.129.10">
    <property type="entry name" value="Hotdog Thioesterase"/>
    <property type="match status" value="2"/>
</dbReference>
<dbReference type="PANTHER" id="PTHR21660:SF1">
    <property type="entry name" value="ACYL-COENZYME A THIOESTERASE 13"/>
    <property type="match status" value="1"/>
</dbReference>
<dbReference type="PANTHER" id="PTHR21660">
    <property type="entry name" value="THIOESTERASE SUPERFAMILY MEMBER-RELATED"/>
    <property type="match status" value="1"/>
</dbReference>
<comment type="caution">
    <text evidence="5">The sequence shown here is derived from an EMBL/GenBank/DDBJ whole genome shotgun (WGS) entry which is preliminary data.</text>
</comment>
<evidence type="ECO:0000256" key="1">
    <source>
        <dbReference type="ARBA" id="ARBA00008324"/>
    </source>
</evidence>
<dbReference type="SUPFAM" id="SSF54637">
    <property type="entry name" value="Thioesterase/thiol ester dehydrase-isomerase"/>
    <property type="match status" value="2"/>
</dbReference>
<keyword evidence="6" id="KW-1185">Reference proteome</keyword>
<evidence type="ECO:0000259" key="4">
    <source>
        <dbReference type="Pfam" id="PF03061"/>
    </source>
</evidence>
<feature type="region of interest" description="Disordered" evidence="3">
    <location>
        <begin position="1"/>
        <end position="24"/>
    </location>
</feature>
<reference evidence="5" key="1">
    <citation type="submission" date="2023-06" db="EMBL/GenBank/DDBJ databases">
        <authorList>
            <person name="Delattre M."/>
        </authorList>
    </citation>
    <scope>NUCLEOTIDE SEQUENCE</scope>
    <source>
        <strain evidence="5">AF72</strain>
    </source>
</reference>
<protein>
    <recommendedName>
        <fullName evidence="4">Thioesterase domain-containing protein</fullName>
    </recommendedName>
</protein>
<evidence type="ECO:0000313" key="6">
    <source>
        <dbReference type="Proteomes" id="UP001177023"/>
    </source>
</evidence>
<gene>
    <name evidence="5" type="ORF">MSPICULIGERA_LOCUS21286</name>
</gene>
<comment type="similarity">
    <text evidence="1">Belongs to the thioesterase PaaI family.</text>
</comment>
<proteinExistence type="inferred from homology"/>
<feature type="domain" description="Thioesterase" evidence="4">
    <location>
        <begin position="237"/>
        <end position="309"/>
    </location>
</feature>
<dbReference type="InterPro" id="IPR006683">
    <property type="entry name" value="Thioestr_dom"/>
</dbReference>
<dbReference type="GO" id="GO:0047617">
    <property type="term" value="F:fatty acyl-CoA hydrolase activity"/>
    <property type="evidence" value="ECO:0007669"/>
    <property type="project" value="InterPro"/>
</dbReference>